<dbReference type="Pfam" id="PF01029">
    <property type="entry name" value="NusB"/>
    <property type="match status" value="1"/>
</dbReference>
<dbReference type="AlphaFoldDB" id="A0A0W1A0C9"/>
<evidence type="ECO:0000256" key="4">
    <source>
        <dbReference type="ARBA" id="ARBA00023015"/>
    </source>
</evidence>
<protein>
    <recommendedName>
        <fullName evidence="6">Transcription antitermination protein NusB</fullName>
    </recommendedName>
    <alternativeName>
        <fullName evidence="6">Antitermination factor NusB</fullName>
    </alternativeName>
</protein>
<sequence>MEKKIVGGKRRARKLALQALYQWLMSGSDIPEIEAQFRAINNMAKVDGEYFCHLLYGVPKNVQELETSFSPYLDREVSALNPIELTVLRIGSFELLHCPEVPYKVVLDESILLAKEFGSQDGHRYVNGVLNNLARQVRSVEVNMEN</sequence>
<dbReference type="PATRIC" id="fig|66969.6.peg.3075"/>
<keyword evidence="3 6" id="KW-0694">RNA-binding</keyword>
<evidence type="ECO:0000256" key="6">
    <source>
        <dbReference type="HAMAP-Rule" id="MF_00073"/>
    </source>
</evidence>
<dbReference type="InterPro" id="IPR011605">
    <property type="entry name" value="NusB_fam"/>
</dbReference>
<evidence type="ECO:0000313" key="8">
    <source>
        <dbReference type="EMBL" id="KTD74795.1"/>
    </source>
</evidence>
<dbReference type="GO" id="GO:0031564">
    <property type="term" value="P:transcription antitermination"/>
    <property type="evidence" value="ECO:0007669"/>
    <property type="project" value="UniProtKB-KW"/>
</dbReference>
<dbReference type="STRING" id="66969.Lwal_2836"/>
<dbReference type="GO" id="GO:0005829">
    <property type="term" value="C:cytosol"/>
    <property type="evidence" value="ECO:0007669"/>
    <property type="project" value="TreeGrafter"/>
</dbReference>
<comment type="similarity">
    <text evidence="1 6">Belongs to the NusB family.</text>
</comment>
<keyword evidence="4 6" id="KW-0805">Transcription regulation</keyword>
<feature type="domain" description="NusB/RsmB/TIM44" evidence="7">
    <location>
        <begin position="10"/>
        <end position="135"/>
    </location>
</feature>
<evidence type="ECO:0000256" key="5">
    <source>
        <dbReference type="ARBA" id="ARBA00023163"/>
    </source>
</evidence>
<dbReference type="InterPro" id="IPR035926">
    <property type="entry name" value="NusB-like_sf"/>
</dbReference>
<dbReference type="RefSeq" id="WP_058481454.1">
    <property type="nucleotide sequence ID" value="NZ_CAAAIQ010000012.1"/>
</dbReference>
<keyword evidence="2 6" id="KW-0889">Transcription antitermination</keyword>
<dbReference type="SUPFAM" id="SSF48013">
    <property type="entry name" value="NusB-like"/>
    <property type="match status" value="1"/>
</dbReference>
<accession>A0A0W1A0C9</accession>
<dbReference type="EMBL" id="LNZB01000060">
    <property type="protein sequence ID" value="KTD74795.1"/>
    <property type="molecule type" value="Genomic_DNA"/>
</dbReference>
<dbReference type="NCBIfam" id="TIGR01951">
    <property type="entry name" value="nusB"/>
    <property type="match status" value="1"/>
</dbReference>
<dbReference type="HAMAP" id="MF_00073">
    <property type="entry name" value="NusB"/>
    <property type="match status" value="1"/>
</dbReference>
<comment type="function">
    <text evidence="6">Involved in transcription antitermination. Required for transcription of ribosomal RNA (rRNA) genes. Binds specifically to the boxA antiterminator sequence of the ribosomal RNA (rrn) operons.</text>
</comment>
<dbReference type="PANTHER" id="PTHR11078">
    <property type="entry name" value="N UTILIZATION SUBSTANCE PROTEIN B-RELATED"/>
    <property type="match status" value="1"/>
</dbReference>
<dbReference type="GO" id="GO:0003723">
    <property type="term" value="F:RNA binding"/>
    <property type="evidence" value="ECO:0007669"/>
    <property type="project" value="UniProtKB-UniRule"/>
</dbReference>
<evidence type="ECO:0000313" key="9">
    <source>
        <dbReference type="Proteomes" id="UP000054729"/>
    </source>
</evidence>
<keyword evidence="5 6" id="KW-0804">Transcription</keyword>
<gene>
    <name evidence="6" type="primary">nusB</name>
    <name evidence="8" type="ORF">Lwal_2836</name>
</gene>
<evidence type="ECO:0000256" key="2">
    <source>
        <dbReference type="ARBA" id="ARBA00022814"/>
    </source>
</evidence>
<dbReference type="OrthoDB" id="9789556at2"/>
<comment type="caution">
    <text evidence="8">The sequence shown here is derived from an EMBL/GenBank/DDBJ whole genome shotgun (WGS) entry which is preliminary data.</text>
</comment>
<evidence type="ECO:0000256" key="3">
    <source>
        <dbReference type="ARBA" id="ARBA00022884"/>
    </source>
</evidence>
<name>A0A0W1A0C9_9GAMM</name>
<reference evidence="8 9" key="1">
    <citation type="submission" date="2015-11" db="EMBL/GenBank/DDBJ databases">
        <title>Genomic analysis of 38 Legionella species identifies large and diverse effector repertoires.</title>
        <authorList>
            <person name="Burstein D."/>
            <person name="Amaro F."/>
            <person name="Zusman T."/>
            <person name="Lifshitz Z."/>
            <person name="Cohen O."/>
            <person name="Gilbert J.A."/>
            <person name="Pupko T."/>
            <person name="Shuman H.A."/>
            <person name="Segal G."/>
        </authorList>
    </citation>
    <scope>NUCLEOTIDE SEQUENCE [LARGE SCALE GENOMIC DNA]</scope>
    <source>
        <strain evidence="8 9">ATCC 51914</strain>
    </source>
</reference>
<proteinExistence type="inferred from homology"/>
<dbReference type="InterPro" id="IPR006027">
    <property type="entry name" value="NusB_RsmB_TIM44"/>
</dbReference>
<dbReference type="Gene3D" id="1.10.940.10">
    <property type="entry name" value="NusB-like"/>
    <property type="match status" value="1"/>
</dbReference>
<dbReference type="GO" id="GO:0006353">
    <property type="term" value="P:DNA-templated transcription termination"/>
    <property type="evidence" value="ECO:0007669"/>
    <property type="project" value="UniProtKB-UniRule"/>
</dbReference>
<organism evidence="8 9">
    <name type="scientific">Legionella waltersii</name>
    <dbReference type="NCBI Taxonomy" id="66969"/>
    <lineage>
        <taxon>Bacteria</taxon>
        <taxon>Pseudomonadati</taxon>
        <taxon>Pseudomonadota</taxon>
        <taxon>Gammaproteobacteria</taxon>
        <taxon>Legionellales</taxon>
        <taxon>Legionellaceae</taxon>
        <taxon>Legionella</taxon>
    </lineage>
</organism>
<dbReference type="Proteomes" id="UP000054729">
    <property type="component" value="Unassembled WGS sequence"/>
</dbReference>
<evidence type="ECO:0000259" key="7">
    <source>
        <dbReference type="Pfam" id="PF01029"/>
    </source>
</evidence>
<evidence type="ECO:0000256" key="1">
    <source>
        <dbReference type="ARBA" id="ARBA00005952"/>
    </source>
</evidence>
<dbReference type="PANTHER" id="PTHR11078:SF3">
    <property type="entry name" value="ANTITERMINATION NUSB DOMAIN-CONTAINING PROTEIN"/>
    <property type="match status" value="1"/>
</dbReference>
<keyword evidence="9" id="KW-1185">Reference proteome</keyword>